<dbReference type="PANTHER" id="PTHR22666:SF3">
    <property type="entry name" value="MYB_SANT-LIKE DNA-BINDING DOMAIN-CONTAINING PROTEIN 1"/>
    <property type="match status" value="1"/>
</dbReference>
<dbReference type="OrthoDB" id="691673at2759"/>
<protein>
    <recommendedName>
        <fullName evidence="2">Myb/SANT-like DNA-binding domain-containing protein</fullName>
    </recommendedName>
</protein>
<evidence type="ECO:0000313" key="4">
    <source>
        <dbReference type="Proteomes" id="UP000594454"/>
    </source>
</evidence>
<dbReference type="OMA" id="QEESAQH"/>
<evidence type="ECO:0000313" key="3">
    <source>
        <dbReference type="EMBL" id="CAD7088204.1"/>
    </source>
</evidence>
<feature type="domain" description="Myb/SANT-like DNA-binding" evidence="2">
    <location>
        <begin position="9"/>
        <end position="92"/>
    </location>
</feature>
<dbReference type="PANTHER" id="PTHR22666">
    <property type="entry name" value="MYB_SANT-LIKE DNA-BINDING DOMAIN-CONTAINING PROTEIN 1"/>
    <property type="match status" value="1"/>
</dbReference>
<organism evidence="3 4">
    <name type="scientific">Hermetia illucens</name>
    <name type="common">Black soldier fly</name>
    <dbReference type="NCBI Taxonomy" id="343691"/>
    <lineage>
        <taxon>Eukaryota</taxon>
        <taxon>Metazoa</taxon>
        <taxon>Ecdysozoa</taxon>
        <taxon>Arthropoda</taxon>
        <taxon>Hexapoda</taxon>
        <taxon>Insecta</taxon>
        <taxon>Pterygota</taxon>
        <taxon>Neoptera</taxon>
        <taxon>Endopterygota</taxon>
        <taxon>Diptera</taxon>
        <taxon>Brachycera</taxon>
        <taxon>Stratiomyomorpha</taxon>
        <taxon>Stratiomyidae</taxon>
        <taxon>Hermetiinae</taxon>
        <taxon>Hermetia</taxon>
    </lineage>
</organism>
<gene>
    <name evidence="3" type="ORF">HERILL_LOCUS10851</name>
</gene>
<feature type="region of interest" description="Disordered" evidence="1">
    <location>
        <begin position="169"/>
        <end position="197"/>
    </location>
</feature>
<dbReference type="AlphaFoldDB" id="A0A7R8UW68"/>
<dbReference type="Pfam" id="PF13837">
    <property type="entry name" value="Myb_DNA-bind_4"/>
    <property type="match status" value="1"/>
</dbReference>
<feature type="region of interest" description="Disordered" evidence="1">
    <location>
        <begin position="129"/>
        <end position="148"/>
    </location>
</feature>
<reference evidence="3 4" key="1">
    <citation type="submission" date="2020-11" db="EMBL/GenBank/DDBJ databases">
        <authorList>
            <person name="Wallbank WR R."/>
            <person name="Pardo Diaz C."/>
            <person name="Kozak K."/>
            <person name="Martin S."/>
            <person name="Jiggins C."/>
            <person name="Moest M."/>
            <person name="Warren A I."/>
            <person name="Generalovic N T."/>
            <person name="Byers J.R.P. K."/>
            <person name="Montejo-Kovacevich G."/>
            <person name="Yen C E."/>
        </authorList>
    </citation>
    <scope>NUCLEOTIDE SEQUENCE [LARGE SCALE GENOMIC DNA]</scope>
</reference>
<evidence type="ECO:0000259" key="2">
    <source>
        <dbReference type="Pfam" id="PF13837"/>
    </source>
</evidence>
<dbReference type="InParanoid" id="A0A7R8UW68"/>
<feature type="compositionally biased region" description="Acidic residues" evidence="1">
    <location>
        <begin position="106"/>
        <end position="118"/>
    </location>
</feature>
<dbReference type="EMBL" id="LR899012">
    <property type="protein sequence ID" value="CAD7088204.1"/>
    <property type="molecule type" value="Genomic_DNA"/>
</dbReference>
<sequence length="292" mass="33332">MDDRPKRKRKNWSEADEIRLLGIWEESVKELKRYRRNSHVYARMAANFPDHTAGEVHIKISNFTQKYRSEKKNCEGPDATPSSWKYYAIVDRILGPMTNGEKSETPEDAEDGENSDFEELPEGFTFKEEVDSEMASNSSQSPPHFPQTILSHPLEAAIPALRIPLFIPPSLSGSQDSPASSPTETTAQAGTKGNRTRATLQKEALKIARENQELLRQQIAFSREAIREQFTMIAHSIELIKESTENSRIFAAKICEISERQLELESTFMGFMKEILSKKMKRKRKVKGRLAR</sequence>
<keyword evidence="4" id="KW-1185">Reference proteome</keyword>
<dbReference type="FunCoup" id="A0A7R8UW68">
    <property type="interactions" value="211"/>
</dbReference>
<feature type="compositionally biased region" description="Polar residues" evidence="1">
    <location>
        <begin position="171"/>
        <end position="197"/>
    </location>
</feature>
<accession>A0A7R8UW68</accession>
<name>A0A7R8UW68_HERIL</name>
<feature type="region of interest" description="Disordered" evidence="1">
    <location>
        <begin position="97"/>
        <end position="118"/>
    </location>
</feature>
<dbReference type="InterPro" id="IPR026095">
    <property type="entry name" value="Myb/SANT-like_DNA-bd_dom_prot"/>
</dbReference>
<dbReference type="InterPro" id="IPR044822">
    <property type="entry name" value="Myb_DNA-bind_4"/>
</dbReference>
<proteinExistence type="predicted"/>
<evidence type="ECO:0000256" key="1">
    <source>
        <dbReference type="SAM" id="MobiDB-lite"/>
    </source>
</evidence>
<dbReference type="GO" id="GO:0045893">
    <property type="term" value="P:positive regulation of DNA-templated transcription"/>
    <property type="evidence" value="ECO:0007669"/>
    <property type="project" value="TreeGrafter"/>
</dbReference>
<dbReference type="Proteomes" id="UP000594454">
    <property type="component" value="Chromosome 4"/>
</dbReference>
<dbReference type="GO" id="GO:0016604">
    <property type="term" value="C:nuclear body"/>
    <property type="evidence" value="ECO:0007669"/>
    <property type="project" value="TreeGrafter"/>
</dbReference>